<evidence type="ECO:0000313" key="3">
    <source>
        <dbReference type="Proteomes" id="UP000078368"/>
    </source>
</evidence>
<feature type="compositionally biased region" description="Low complexity" evidence="1">
    <location>
        <begin position="139"/>
        <end position="181"/>
    </location>
</feature>
<name>A0A179B2D7_9ACTO</name>
<dbReference type="EMBL" id="LVZK01000001">
    <property type="protein sequence ID" value="OAP85877.1"/>
    <property type="molecule type" value="Genomic_DNA"/>
</dbReference>
<proteinExistence type="predicted"/>
<dbReference type="AlphaFoldDB" id="A0A179B2D7"/>
<comment type="caution">
    <text evidence="2">The sequence shown here is derived from an EMBL/GenBank/DDBJ whole genome shotgun (WGS) entry which is preliminary data.</text>
</comment>
<reference evidence="2 3" key="1">
    <citation type="submission" date="2016-04" db="EMBL/GenBank/DDBJ databases">
        <title>Peptidophaga gingivicola gen. nov., sp. nov., isolated from human subgingival plaque.</title>
        <authorList>
            <person name="Beall C.J."/>
            <person name="Mokrzan E.M."/>
            <person name="Griffen A.L."/>
            <person name="Leys E.J."/>
        </authorList>
    </citation>
    <scope>NUCLEOTIDE SEQUENCE [LARGE SCALE GENOMIC DNA]</scope>
    <source>
        <strain evidence="2 3">BA112</strain>
    </source>
</reference>
<evidence type="ECO:0000256" key="1">
    <source>
        <dbReference type="SAM" id="MobiDB-lite"/>
    </source>
</evidence>
<dbReference type="Proteomes" id="UP000078368">
    <property type="component" value="Unassembled WGS sequence"/>
</dbReference>
<feature type="region of interest" description="Disordered" evidence="1">
    <location>
        <begin position="134"/>
        <end position="225"/>
    </location>
</feature>
<accession>A0A179B2D7</accession>
<dbReference type="RefSeq" id="WP_064230822.1">
    <property type="nucleotide sequence ID" value="NZ_LVZK01000001.1"/>
</dbReference>
<gene>
    <name evidence="2" type="ORF">A4H34_01400</name>
</gene>
<sequence>MTMFKLDESIFSQRINDLKSTSDDFAKAKVAFGNLDISEMWTALSEVNKFSVPLGATMKVIDGELTNISQQYTEVIANLRIALEKSLGADETHQGKYVHLLDTLGQASANFAYRTPEFLSRIKEAVHLGQSLLGEEGSSDAQGSGSSQNSASGQGSASAGSSTSGGNSMPAGFSMSGEFTTSGGGFSMSGEVSLSGEGSLSADGGATLGSDGASQESGDAGQKKG</sequence>
<protein>
    <submittedName>
        <fullName evidence="2">Uncharacterized protein</fullName>
    </submittedName>
</protein>
<evidence type="ECO:0000313" key="2">
    <source>
        <dbReference type="EMBL" id="OAP85877.1"/>
    </source>
</evidence>
<organism evidence="2 3">
    <name type="scientific">Peptidiphaga gingivicola</name>
    <dbReference type="NCBI Taxonomy" id="2741497"/>
    <lineage>
        <taxon>Bacteria</taxon>
        <taxon>Bacillati</taxon>
        <taxon>Actinomycetota</taxon>
        <taxon>Actinomycetes</taxon>
        <taxon>Actinomycetales</taxon>
        <taxon>Actinomycetaceae</taxon>
        <taxon>Peptidiphaga</taxon>
    </lineage>
</organism>
<keyword evidence="3" id="KW-1185">Reference proteome</keyword>
<feature type="compositionally biased region" description="Low complexity" evidence="1">
    <location>
        <begin position="188"/>
        <end position="201"/>
    </location>
</feature>